<comment type="caution">
    <text evidence="3">The sequence shown here is derived from an EMBL/GenBank/DDBJ whole genome shotgun (WGS) entry which is preliminary data.</text>
</comment>
<dbReference type="SMART" id="SM00213">
    <property type="entry name" value="UBQ"/>
    <property type="match status" value="1"/>
</dbReference>
<dbReference type="PANTHER" id="PTHR10666">
    <property type="entry name" value="UBIQUITIN"/>
    <property type="match status" value="1"/>
</dbReference>
<evidence type="ECO:0000259" key="2">
    <source>
        <dbReference type="PROSITE" id="PS50053"/>
    </source>
</evidence>
<dbReference type="Pfam" id="PF00240">
    <property type="entry name" value="ubiquitin"/>
    <property type="match status" value="1"/>
</dbReference>
<reference evidence="3" key="1">
    <citation type="journal article" date="2023" name="Mol. Phylogenet. Evol.">
        <title>Genome-scale phylogeny and comparative genomics of the fungal order Sordariales.</title>
        <authorList>
            <person name="Hensen N."/>
            <person name="Bonometti L."/>
            <person name="Westerberg I."/>
            <person name="Brannstrom I.O."/>
            <person name="Guillou S."/>
            <person name="Cros-Aarteil S."/>
            <person name="Calhoun S."/>
            <person name="Haridas S."/>
            <person name="Kuo A."/>
            <person name="Mondo S."/>
            <person name="Pangilinan J."/>
            <person name="Riley R."/>
            <person name="LaButti K."/>
            <person name="Andreopoulos B."/>
            <person name="Lipzen A."/>
            <person name="Chen C."/>
            <person name="Yan M."/>
            <person name="Daum C."/>
            <person name="Ng V."/>
            <person name="Clum A."/>
            <person name="Steindorff A."/>
            <person name="Ohm R.A."/>
            <person name="Martin F."/>
            <person name="Silar P."/>
            <person name="Natvig D.O."/>
            <person name="Lalanne C."/>
            <person name="Gautier V."/>
            <person name="Ament-Velasquez S.L."/>
            <person name="Kruys A."/>
            <person name="Hutchinson M.I."/>
            <person name="Powell A.J."/>
            <person name="Barry K."/>
            <person name="Miller A.N."/>
            <person name="Grigoriev I.V."/>
            <person name="Debuchy R."/>
            <person name="Gladieux P."/>
            <person name="Hiltunen Thoren M."/>
            <person name="Johannesson H."/>
        </authorList>
    </citation>
    <scope>NUCLEOTIDE SEQUENCE</scope>
    <source>
        <strain evidence="3">CBS 508.74</strain>
    </source>
</reference>
<dbReference type="InterPro" id="IPR019956">
    <property type="entry name" value="Ubiquitin_dom"/>
</dbReference>
<feature type="domain" description="Ubiquitin-like" evidence="2">
    <location>
        <begin position="1"/>
        <end position="76"/>
    </location>
</feature>
<proteinExistence type="predicted"/>
<dbReference type="FunFam" id="3.10.20.90:FF:000023">
    <property type="entry name" value="NEDD8 protein"/>
    <property type="match status" value="1"/>
</dbReference>
<dbReference type="InterPro" id="IPR000626">
    <property type="entry name" value="Ubiquitin-like_dom"/>
</dbReference>
<dbReference type="Gene3D" id="3.10.20.90">
    <property type="entry name" value="Phosphatidylinositol 3-kinase Catalytic Subunit, Chain A, domain 1"/>
    <property type="match status" value="1"/>
</dbReference>
<dbReference type="InterPro" id="IPR050158">
    <property type="entry name" value="Ubiquitin_ubiquitin-like"/>
</dbReference>
<dbReference type="SUPFAM" id="SSF54236">
    <property type="entry name" value="Ubiquitin-like"/>
    <property type="match status" value="1"/>
</dbReference>
<evidence type="ECO:0000313" key="4">
    <source>
        <dbReference type="Proteomes" id="UP001302812"/>
    </source>
</evidence>
<keyword evidence="4" id="KW-1185">Reference proteome</keyword>
<keyword evidence="1" id="KW-0833">Ubl conjugation pathway</keyword>
<dbReference type="EMBL" id="MU853333">
    <property type="protein sequence ID" value="KAK4116458.1"/>
    <property type="molecule type" value="Genomic_DNA"/>
</dbReference>
<evidence type="ECO:0000256" key="1">
    <source>
        <dbReference type="ARBA" id="ARBA00022786"/>
    </source>
</evidence>
<name>A0AAN6TL55_9PEZI</name>
<dbReference type="InterPro" id="IPR038738">
    <property type="entry name" value="Nedd8-like"/>
</dbReference>
<dbReference type="Proteomes" id="UP001302812">
    <property type="component" value="Unassembled WGS sequence"/>
</dbReference>
<dbReference type="InterPro" id="IPR029071">
    <property type="entry name" value="Ubiquitin-like_domsf"/>
</dbReference>
<protein>
    <submittedName>
        <fullName evidence="3">Ubiquitin</fullName>
    </submittedName>
</protein>
<accession>A0AAN6TL55</accession>
<dbReference type="RefSeq" id="XP_064674028.1">
    <property type="nucleotide sequence ID" value="XM_064814328.1"/>
</dbReference>
<evidence type="ECO:0000313" key="3">
    <source>
        <dbReference type="EMBL" id="KAK4116458.1"/>
    </source>
</evidence>
<dbReference type="CDD" id="cd01806">
    <property type="entry name" value="Ubl_NEDD8"/>
    <property type="match status" value="1"/>
</dbReference>
<dbReference type="PROSITE" id="PS00299">
    <property type="entry name" value="UBIQUITIN_1"/>
    <property type="match status" value="1"/>
</dbReference>
<dbReference type="GeneID" id="89938453"/>
<organism evidence="3 4">
    <name type="scientific">Canariomyces notabilis</name>
    <dbReference type="NCBI Taxonomy" id="2074819"/>
    <lineage>
        <taxon>Eukaryota</taxon>
        <taxon>Fungi</taxon>
        <taxon>Dikarya</taxon>
        <taxon>Ascomycota</taxon>
        <taxon>Pezizomycotina</taxon>
        <taxon>Sordariomycetes</taxon>
        <taxon>Sordariomycetidae</taxon>
        <taxon>Sordariales</taxon>
        <taxon>Chaetomiaceae</taxon>
        <taxon>Canariomyces</taxon>
    </lineage>
</organism>
<dbReference type="InterPro" id="IPR019954">
    <property type="entry name" value="Ubiquitin_CS"/>
</dbReference>
<dbReference type="PRINTS" id="PR00348">
    <property type="entry name" value="UBIQUITIN"/>
</dbReference>
<dbReference type="AlphaFoldDB" id="A0AAN6TL55"/>
<reference evidence="3" key="2">
    <citation type="submission" date="2023-05" db="EMBL/GenBank/DDBJ databases">
        <authorList>
            <consortium name="Lawrence Berkeley National Laboratory"/>
            <person name="Steindorff A."/>
            <person name="Hensen N."/>
            <person name="Bonometti L."/>
            <person name="Westerberg I."/>
            <person name="Brannstrom I.O."/>
            <person name="Guillou S."/>
            <person name="Cros-Aarteil S."/>
            <person name="Calhoun S."/>
            <person name="Haridas S."/>
            <person name="Kuo A."/>
            <person name="Mondo S."/>
            <person name="Pangilinan J."/>
            <person name="Riley R."/>
            <person name="Labutti K."/>
            <person name="Andreopoulos B."/>
            <person name="Lipzen A."/>
            <person name="Chen C."/>
            <person name="Yanf M."/>
            <person name="Daum C."/>
            <person name="Ng V."/>
            <person name="Clum A."/>
            <person name="Ohm R."/>
            <person name="Martin F."/>
            <person name="Silar P."/>
            <person name="Natvig D."/>
            <person name="Lalanne C."/>
            <person name="Gautier V."/>
            <person name="Ament-Velasquez S.L."/>
            <person name="Kruys A."/>
            <person name="Hutchinson M.I."/>
            <person name="Powell A.J."/>
            <person name="Barry K."/>
            <person name="Miller A.N."/>
            <person name="Grigoriev I.V."/>
            <person name="Debuchy R."/>
            <person name="Gladieux P."/>
            <person name="Thoren M.H."/>
            <person name="Johannesson H."/>
        </authorList>
    </citation>
    <scope>NUCLEOTIDE SEQUENCE</scope>
    <source>
        <strain evidence="3">CBS 508.74</strain>
    </source>
</reference>
<dbReference type="PROSITE" id="PS50053">
    <property type="entry name" value="UBIQUITIN_2"/>
    <property type="match status" value="1"/>
</dbReference>
<sequence length="78" mass="8651">MLIKVRTLTGKEIELNVEGSDMVSKIKELVEEKEGIPPAQQRLIYGGKQMVDDKTADDYRLEGGATLHLVLALRGGQR</sequence>
<gene>
    <name evidence="3" type="ORF">N656DRAFT_774729</name>
</gene>